<evidence type="ECO:0000256" key="9">
    <source>
        <dbReference type="ARBA" id="ARBA00025706"/>
    </source>
</evidence>
<dbReference type="Pfam" id="PF01467">
    <property type="entry name" value="CTP_transf_like"/>
    <property type="match status" value="1"/>
</dbReference>
<dbReference type="InterPro" id="IPR014729">
    <property type="entry name" value="Rossmann-like_a/b/a_fold"/>
</dbReference>
<dbReference type="Proteomes" id="UP001187531">
    <property type="component" value="Unassembled WGS sequence"/>
</dbReference>
<feature type="compositionally biased region" description="Basic and acidic residues" evidence="11">
    <location>
        <begin position="318"/>
        <end position="327"/>
    </location>
</feature>
<evidence type="ECO:0000256" key="8">
    <source>
        <dbReference type="ARBA" id="ARBA00023264"/>
    </source>
</evidence>
<keyword evidence="5" id="KW-0548">Nucleotidyltransferase</keyword>
<dbReference type="PANTHER" id="PTHR10739">
    <property type="entry name" value="CYTIDYLYLTRANSFERASE"/>
    <property type="match status" value="1"/>
</dbReference>
<dbReference type="PANTHER" id="PTHR10739:SF13">
    <property type="entry name" value="CHOLINE-PHOSPHATE CYTIDYLYLTRANSFERASE"/>
    <property type="match status" value="1"/>
</dbReference>
<sequence length="362" mass="41857">DTSGRRERKVEKRFLIKLNTSMGPKRKHSEINGSIDHALVAPAAFSDSYEAKLERDKCDYSRRINLDEARSGRAPRKVRIYTDGIYDLFHFGHAKEFLQAKTLFPNAYLIVGICNDDLTHSKKGLTVMNEDERYEAVRHCRYVDEIVKDAPWSLDEEYLRKHKIDFVAHDELPYTTGSGQDVYAHIKAMGMFVSTERTEGVSTSDLIARIVKNYDEYVGRNLQRGMPREEMNVSYLNAKKFEIQEKVKELKEKGKSVIDRIDERRHGIVEKWENRSRELILNFLQLFGREGRLSSIWNEGKDRIKNALSPPGSPGGSNHEDDFRSETESPLPKRHRIFEEEQQEFSDDEDGEALKIVNGKAD</sequence>
<dbReference type="NCBIfam" id="TIGR00125">
    <property type="entry name" value="cyt_tran_rel"/>
    <property type="match status" value="1"/>
</dbReference>
<feature type="domain" description="Cytidyltransferase-like" evidence="12">
    <location>
        <begin position="81"/>
        <end position="209"/>
    </location>
</feature>
<dbReference type="CDD" id="cd02174">
    <property type="entry name" value="CCT"/>
    <property type="match status" value="1"/>
</dbReference>
<dbReference type="EC" id="2.7.7.15" evidence="10"/>
<keyword evidence="14" id="KW-1185">Reference proteome</keyword>
<dbReference type="AlphaFoldDB" id="A0AA88HYU6"/>
<gene>
    <name evidence="13" type="ORF">QYM36_005230</name>
</gene>
<keyword evidence="4" id="KW-0808">Transferase</keyword>
<dbReference type="GO" id="GO:0031210">
    <property type="term" value="F:phosphatidylcholine binding"/>
    <property type="evidence" value="ECO:0007669"/>
    <property type="project" value="TreeGrafter"/>
</dbReference>
<reference evidence="13" key="1">
    <citation type="submission" date="2023-07" db="EMBL/GenBank/DDBJ databases">
        <title>Chromosome-level genome assembly of Artemia franciscana.</title>
        <authorList>
            <person name="Jo E."/>
        </authorList>
    </citation>
    <scope>NUCLEOTIDE SEQUENCE</scope>
    <source>
        <tissue evidence="13">Whole body</tissue>
    </source>
</reference>
<evidence type="ECO:0000256" key="11">
    <source>
        <dbReference type="SAM" id="MobiDB-lite"/>
    </source>
</evidence>
<dbReference type="InterPro" id="IPR045049">
    <property type="entry name" value="Pcy1-like"/>
</dbReference>
<feature type="non-terminal residue" evidence="13">
    <location>
        <position position="362"/>
    </location>
</feature>
<comment type="caution">
    <text evidence="13">The sequence shown here is derived from an EMBL/GenBank/DDBJ whole genome shotgun (WGS) entry which is preliminary data.</text>
</comment>
<evidence type="ECO:0000256" key="1">
    <source>
        <dbReference type="ARBA" id="ARBA00005189"/>
    </source>
</evidence>
<protein>
    <recommendedName>
        <fullName evidence="10">choline-phosphate cytidylyltransferase</fullName>
        <ecNumber evidence="10">2.7.7.15</ecNumber>
    </recommendedName>
</protein>
<evidence type="ECO:0000256" key="5">
    <source>
        <dbReference type="ARBA" id="ARBA00022695"/>
    </source>
</evidence>
<proteinExistence type="inferred from homology"/>
<evidence type="ECO:0000256" key="10">
    <source>
        <dbReference type="ARBA" id="ARBA00026101"/>
    </source>
</evidence>
<feature type="region of interest" description="Disordered" evidence="11">
    <location>
        <begin position="304"/>
        <end position="362"/>
    </location>
</feature>
<evidence type="ECO:0000256" key="7">
    <source>
        <dbReference type="ARBA" id="ARBA00023209"/>
    </source>
</evidence>
<dbReference type="EMBL" id="JAVRJZ010000008">
    <property type="protein sequence ID" value="KAK2719678.1"/>
    <property type="molecule type" value="Genomic_DNA"/>
</dbReference>
<evidence type="ECO:0000256" key="6">
    <source>
        <dbReference type="ARBA" id="ARBA00023098"/>
    </source>
</evidence>
<accession>A0AA88HYU6</accession>
<dbReference type="GO" id="GO:0004105">
    <property type="term" value="F:choline-phosphate cytidylyltransferase activity"/>
    <property type="evidence" value="ECO:0007669"/>
    <property type="project" value="UniProtKB-EC"/>
</dbReference>
<evidence type="ECO:0000256" key="4">
    <source>
        <dbReference type="ARBA" id="ARBA00022679"/>
    </source>
</evidence>
<name>A0AA88HYU6_ARTSF</name>
<evidence type="ECO:0000313" key="14">
    <source>
        <dbReference type="Proteomes" id="UP001187531"/>
    </source>
</evidence>
<evidence type="ECO:0000259" key="12">
    <source>
        <dbReference type="Pfam" id="PF01467"/>
    </source>
</evidence>
<evidence type="ECO:0000313" key="13">
    <source>
        <dbReference type="EMBL" id="KAK2719678.1"/>
    </source>
</evidence>
<organism evidence="13 14">
    <name type="scientific">Artemia franciscana</name>
    <name type="common">Brine shrimp</name>
    <name type="synonym">Artemia sanfranciscana</name>
    <dbReference type="NCBI Taxonomy" id="6661"/>
    <lineage>
        <taxon>Eukaryota</taxon>
        <taxon>Metazoa</taxon>
        <taxon>Ecdysozoa</taxon>
        <taxon>Arthropoda</taxon>
        <taxon>Crustacea</taxon>
        <taxon>Branchiopoda</taxon>
        <taxon>Anostraca</taxon>
        <taxon>Artemiidae</taxon>
        <taxon>Artemia</taxon>
    </lineage>
</organism>
<dbReference type="FunFam" id="3.40.50.620:FF:000016">
    <property type="entry name" value="Putative choline-phosphate cytidylyltransferase B"/>
    <property type="match status" value="1"/>
</dbReference>
<dbReference type="SUPFAM" id="SSF52374">
    <property type="entry name" value="Nucleotidylyl transferase"/>
    <property type="match status" value="1"/>
</dbReference>
<comment type="pathway">
    <text evidence="9">Phospholipid metabolism; phosphatidylcholine biosynthesis; phosphatidylcholine from phosphocholine: step 1/2.</text>
</comment>
<keyword evidence="3" id="KW-0444">Lipid biosynthesis</keyword>
<keyword evidence="7" id="KW-0594">Phospholipid biosynthesis</keyword>
<evidence type="ECO:0000256" key="2">
    <source>
        <dbReference type="ARBA" id="ARBA00010101"/>
    </source>
</evidence>
<comment type="pathway">
    <text evidence="1">Lipid metabolism.</text>
</comment>
<evidence type="ECO:0000256" key="3">
    <source>
        <dbReference type="ARBA" id="ARBA00022516"/>
    </source>
</evidence>
<feature type="compositionally biased region" description="Acidic residues" evidence="11">
    <location>
        <begin position="340"/>
        <end position="351"/>
    </location>
</feature>
<keyword evidence="8" id="KW-1208">Phospholipid metabolism</keyword>
<comment type="similarity">
    <text evidence="2">Belongs to the cytidylyltransferase family.</text>
</comment>
<dbReference type="Gene3D" id="3.40.50.620">
    <property type="entry name" value="HUPs"/>
    <property type="match status" value="1"/>
</dbReference>
<dbReference type="InterPro" id="IPR004821">
    <property type="entry name" value="Cyt_trans-like"/>
</dbReference>
<keyword evidence="6" id="KW-0443">Lipid metabolism</keyword>
<dbReference type="InterPro" id="IPR041723">
    <property type="entry name" value="CCT"/>
</dbReference>